<keyword evidence="2" id="KW-1185">Reference proteome</keyword>
<dbReference type="CDD" id="cd23958">
    <property type="entry name" value="SCC2"/>
    <property type="match status" value="1"/>
</dbReference>
<dbReference type="GeneID" id="108007592"/>
<dbReference type="RefSeq" id="XP_070855425.1">
    <property type="nucleotide sequence ID" value="XM_070999324.1"/>
</dbReference>
<feature type="region of interest" description="Disordered" evidence="1">
    <location>
        <begin position="333"/>
        <end position="353"/>
    </location>
</feature>
<protein>
    <submittedName>
        <fullName evidence="3">Nipped-B protein isoform X5</fullName>
    </submittedName>
</protein>
<dbReference type="SUPFAM" id="SSF48371">
    <property type="entry name" value="ARM repeat"/>
    <property type="match status" value="1"/>
</dbReference>
<evidence type="ECO:0000256" key="1">
    <source>
        <dbReference type="SAM" id="MobiDB-lite"/>
    </source>
</evidence>
<dbReference type="InterPro" id="IPR033031">
    <property type="entry name" value="Scc2/Nipped-B"/>
</dbReference>
<evidence type="ECO:0000313" key="3">
    <source>
        <dbReference type="RefSeq" id="XP_070855425.1"/>
    </source>
</evidence>
<dbReference type="InterPro" id="IPR016024">
    <property type="entry name" value="ARM-type_fold"/>
</dbReference>
<organism evidence="2 3">
    <name type="scientific">Drosophila suzukii</name>
    <name type="common">Spotted-wing drosophila fruit fly</name>
    <dbReference type="NCBI Taxonomy" id="28584"/>
    <lineage>
        <taxon>Eukaryota</taxon>
        <taxon>Metazoa</taxon>
        <taxon>Ecdysozoa</taxon>
        <taxon>Arthropoda</taxon>
        <taxon>Hexapoda</taxon>
        <taxon>Insecta</taxon>
        <taxon>Pterygota</taxon>
        <taxon>Neoptera</taxon>
        <taxon>Endopterygota</taxon>
        <taxon>Diptera</taxon>
        <taxon>Brachycera</taxon>
        <taxon>Muscomorpha</taxon>
        <taxon>Ephydroidea</taxon>
        <taxon>Drosophilidae</taxon>
        <taxon>Drosophila</taxon>
        <taxon>Sophophora</taxon>
    </lineage>
</organism>
<dbReference type="Pfam" id="PF12765">
    <property type="entry name" value="Cohesin_HEAT"/>
    <property type="match status" value="1"/>
</dbReference>
<dbReference type="Proteomes" id="UP001652628">
    <property type="component" value="Unplaced"/>
</dbReference>
<feature type="region of interest" description="Disordered" evidence="1">
    <location>
        <begin position="1016"/>
        <end position="1036"/>
    </location>
</feature>
<dbReference type="InterPro" id="IPR026003">
    <property type="entry name" value="Cohesin_HEAT"/>
</dbReference>
<evidence type="ECO:0000313" key="2">
    <source>
        <dbReference type="Proteomes" id="UP001652628"/>
    </source>
</evidence>
<name>A0ABM4TZQ8_DROSZ</name>
<sequence length="1281" mass="145989">MGDRDIPTVPVTTLAGLTSTSDLLSELPVSDSLRSAASLNKSLLFHALVANESNNLLSVRDENLVRQLVTAIERTNSDNIELKSHYLIEEQEARNDSCPELLQGIYNFRPAVFNTSLTINSPDQHTCNSYLIPGCNTSKLSNLNEGLLQKECHQTCITQFTSKTTGEMSEEFLQLNMKGKSTENNNIKSIIKNADRNQNKILTPNRQDKNSNLSEKTILQPLTQEQYLSNQQELNYKSKYDLNQASTDVRQCVQSISDIFPRALESPNFSLESVNIQNILYLQSQPMTETETTQMQNSPLEYISKKQQKEVLELPGSTKPLIFKKGSLAYSSEHQQNHMASTTTSTSTSSSGKSQVRVCINRLNVKDTRLMQQSIKKFVQKSPALARSMGLLQESSQLQHEKMSTVTEESVKESGAVSTTNILNIPIDTFSTIKADEKRFSAKRKLAISIGDIPPEQIFSKPKMRRVERITPMSSTKCLKDEITRSQTYQQFMRNMDQIIEILDDSESPNFDSEDVDESIECISPKLLNTMSTDVAKLKAKHGLDSIPKNKLTLLINYAMRNVYLARNYFAGPEDEEEIVDDEVIEKILNAMDACLLICNIYSTVSDLKFLQEDNISHIIKFTQFQLRETIFPLNDPVYTVKSMKKTNNRKKIKSHQAHNRSLQLFYSKTVELLKVFVALFDKCVFVDTIVLPLSTLAIEPFFVDNIETLQFVCLELVTTIFRKDRYDKIRNSILGDILTSIDRLPSSKKNLRPYKLTNNGGNIQMVTALVLQLIQCATILPDSLCDNGKLSNKSQECAAIDENTTGGDKKPLKPNQDILVLQKYDVAVSIGGNFLTTFLNKCKSRSNETDFRPLFENFIHDLLATVNKPEWPASELLLSLLGTMLVRYVSDKGIEQSIRLVSLDYLGIVAARLRKDTVESRCKVNIIDSMIMSIKVEQEKEGDFTEKSDQFEFHPEERRTEFLQKILLDFLAVNAQEENLIWDYARHFYLAQWYRDVIYQRRRIKDGKKSLAVRKSKSRTKHRTDGEYLDTSDSGSCEEIDTEDIKKIGNPYIDNTDFELNIEVFNALEERKQYLINKIKPFSVSGEQNHSSNQHIKTYIDYNNAQLIAQYLATKRPFSQSFDGCLKKIILVVNEPSIAVRTRAMKCLANIVEVDPLVLKRKDMQMGVNQKFLDTAISVREAAVDLVGKFVLSNQELIDQYYDMLSTRILDTGVSVRKRVIKILRDICIEYPNFEKIPEICVKMIRRVNDEDGIQKLVTEVFMKMWFTPCIKNDKVLSSS</sequence>
<accession>A0ABM4TZQ8</accession>
<reference evidence="3" key="1">
    <citation type="submission" date="2025-08" db="UniProtKB">
        <authorList>
            <consortium name="RefSeq"/>
        </authorList>
    </citation>
    <scope>IDENTIFICATION</scope>
</reference>
<proteinExistence type="predicted"/>
<dbReference type="PANTHER" id="PTHR21704:SF18">
    <property type="entry name" value="NIPPED-B-LIKE PROTEIN"/>
    <property type="match status" value="1"/>
</dbReference>
<feature type="compositionally biased region" description="Low complexity" evidence="1">
    <location>
        <begin position="341"/>
        <end position="351"/>
    </location>
</feature>
<gene>
    <name evidence="3" type="primary">Nipped-B</name>
</gene>
<dbReference type="PANTHER" id="PTHR21704">
    <property type="entry name" value="NIPPED-B-LIKE PROTEIN DELANGIN SCC2-RELATED"/>
    <property type="match status" value="1"/>
</dbReference>